<comment type="caution">
    <text evidence="5">The sequence shown here is derived from an EMBL/GenBank/DDBJ whole genome shotgun (WGS) entry which is preliminary data.</text>
</comment>
<dbReference type="SUPFAM" id="SSF51735">
    <property type="entry name" value="NAD(P)-binding Rossmann-fold domains"/>
    <property type="match status" value="1"/>
</dbReference>
<evidence type="ECO:0000313" key="6">
    <source>
        <dbReference type="Proteomes" id="UP000177269"/>
    </source>
</evidence>
<keyword evidence="2" id="KW-0547">Nucleotide-binding</keyword>
<reference evidence="5 6" key="1">
    <citation type="journal article" date="2016" name="Nat. Commun.">
        <title>Thousands of microbial genomes shed light on interconnected biogeochemical processes in an aquifer system.</title>
        <authorList>
            <person name="Anantharaman K."/>
            <person name="Brown C.T."/>
            <person name="Hug L.A."/>
            <person name="Sharon I."/>
            <person name="Castelle C.J."/>
            <person name="Probst A.J."/>
            <person name="Thomas B.C."/>
            <person name="Singh A."/>
            <person name="Wilkins M.J."/>
            <person name="Karaoz U."/>
            <person name="Brodie E.L."/>
            <person name="Williams K.H."/>
            <person name="Hubbard S.S."/>
            <person name="Banfield J.F."/>
        </authorList>
    </citation>
    <scope>NUCLEOTIDE SEQUENCE [LARGE SCALE GENOMIC DNA]</scope>
</reference>
<dbReference type="AlphaFoldDB" id="A0A1G2P024"/>
<dbReference type="PIRSF" id="PIRSF001553">
    <property type="entry name" value="SucCS_alpha"/>
    <property type="match status" value="1"/>
</dbReference>
<dbReference type="PANTHER" id="PTHR11117">
    <property type="entry name" value="SUCCINYL-COA LIGASE SUBUNIT ALPHA"/>
    <property type="match status" value="1"/>
</dbReference>
<evidence type="ECO:0000256" key="1">
    <source>
        <dbReference type="ARBA" id="ARBA00022598"/>
    </source>
</evidence>
<dbReference type="InterPro" id="IPR016102">
    <property type="entry name" value="Succinyl-CoA_synth-like"/>
</dbReference>
<dbReference type="SMART" id="SM00881">
    <property type="entry name" value="CoA_binding"/>
    <property type="match status" value="1"/>
</dbReference>
<organism evidence="5 6">
    <name type="scientific">Candidatus Taylorbacteria bacterium RIFCSPLOWO2_12_FULL_43_20</name>
    <dbReference type="NCBI Taxonomy" id="1802332"/>
    <lineage>
        <taxon>Bacteria</taxon>
        <taxon>Candidatus Tayloriibacteriota</taxon>
    </lineage>
</organism>
<dbReference type="GO" id="GO:0009361">
    <property type="term" value="C:succinate-CoA ligase complex (ADP-forming)"/>
    <property type="evidence" value="ECO:0007669"/>
    <property type="project" value="TreeGrafter"/>
</dbReference>
<dbReference type="InterPro" id="IPR003781">
    <property type="entry name" value="CoA-bd"/>
</dbReference>
<dbReference type="InterPro" id="IPR005810">
    <property type="entry name" value="CoA_lig_alpha"/>
</dbReference>
<sequence length="299" mass="31587">MGLLLPKNAKLIAQGITGSEGRVALPWMQKYGTKIVAGVTPGKGGQELSGVPVFDTVEKAVEKVGQVDGSVLFVPPMQVKKAVEEAIRAGIRFILIGAEKVPVADASAMYELALKKGANIIGPSSVGLISPSRKIKIGSIGGPNPDQVYKEGEIAVISKSGGMTSEIALHLGQHGFGISWAVGIGGERIICADFADFLLELEKDFTTKASVIFGELGGTYEERVAHLVREKKIKKPVVAFIAGEFTETLPSNIQFGHAGAIIEGRSSRPSAKRKILAQSGITVADDFDEIAELVKKVIV</sequence>
<dbReference type="InterPro" id="IPR036291">
    <property type="entry name" value="NAD(P)-bd_dom_sf"/>
</dbReference>
<proteinExistence type="predicted"/>
<evidence type="ECO:0000259" key="4">
    <source>
        <dbReference type="SMART" id="SM00881"/>
    </source>
</evidence>
<dbReference type="Gene3D" id="3.40.50.261">
    <property type="entry name" value="Succinyl-CoA synthetase domains"/>
    <property type="match status" value="1"/>
</dbReference>
<dbReference type="GO" id="GO:0006099">
    <property type="term" value="P:tricarboxylic acid cycle"/>
    <property type="evidence" value="ECO:0007669"/>
    <property type="project" value="TreeGrafter"/>
</dbReference>
<protein>
    <recommendedName>
        <fullName evidence="4">CoA-binding domain-containing protein</fullName>
    </recommendedName>
</protein>
<evidence type="ECO:0000313" key="5">
    <source>
        <dbReference type="EMBL" id="OHA41633.1"/>
    </source>
</evidence>
<dbReference type="Pfam" id="PF02629">
    <property type="entry name" value="CoA_binding"/>
    <property type="match status" value="1"/>
</dbReference>
<dbReference type="Pfam" id="PF13607">
    <property type="entry name" value="Succ_CoA_lig"/>
    <property type="match status" value="1"/>
</dbReference>
<dbReference type="EMBL" id="MHSK01000029">
    <property type="protein sequence ID" value="OHA41633.1"/>
    <property type="molecule type" value="Genomic_DNA"/>
</dbReference>
<dbReference type="PRINTS" id="PR01798">
    <property type="entry name" value="SCOASYNTHASE"/>
</dbReference>
<dbReference type="GO" id="GO:0000166">
    <property type="term" value="F:nucleotide binding"/>
    <property type="evidence" value="ECO:0007669"/>
    <property type="project" value="UniProtKB-KW"/>
</dbReference>
<name>A0A1G2P024_9BACT</name>
<evidence type="ECO:0000256" key="2">
    <source>
        <dbReference type="ARBA" id="ARBA00022741"/>
    </source>
</evidence>
<gene>
    <name evidence="5" type="ORF">A3G52_01630</name>
</gene>
<dbReference type="InterPro" id="IPR032875">
    <property type="entry name" value="Succ_CoA_lig_flav_dom"/>
</dbReference>
<dbReference type="SUPFAM" id="SSF52210">
    <property type="entry name" value="Succinyl-CoA synthetase domains"/>
    <property type="match status" value="1"/>
</dbReference>
<dbReference type="GO" id="GO:0004776">
    <property type="term" value="F:succinate-CoA ligase (GDP-forming) activity"/>
    <property type="evidence" value="ECO:0007669"/>
    <property type="project" value="TreeGrafter"/>
</dbReference>
<dbReference type="Gene3D" id="3.40.50.720">
    <property type="entry name" value="NAD(P)-binding Rossmann-like Domain"/>
    <property type="match status" value="1"/>
</dbReference>
<dbReference type="PANTHER" id="PTHR11117:SF2">
    <property type="entry name" value="SUCCINATE--COA LIGASE [ADP_GDP-FORMING] SUBUNIT ALPHA, MITOCHONDRIAL"/>
    <property type="match status" value="1"/>
</dbReference>
<keyword evidence="1" id="KW-0436">Ligase</keyword>
<feature type="active site" description="Tele-phosphohistidine intermediate" evidence="3">
    <location>
        <position position="257"/>
    </location>
</feature>
<evidence type="ECO:0000256" key="3">
    <source>
        <dbReference type="PIRSR" id="PIRSR001553-1"/>
    </source>
</evidence>
<accession>A0A1G2P024</accession>
<dbReference type="Proteomes" id="UP000177269">
    <property type="component" value="Unassembled WGS sequence"/>
</dbReference>
<feature type="domain" description="CoA-binding" evidence="4">
    <location>
        <begin position="4"/>
        <end position="101"/>
    </location>
</feature>
<dbReference type="GO" id="GO:0004775">
    <property type="term" value="F:succinate-CoA ligase (ADP-forming) activity"/>
    <property type="evidence" value="ECO:0007669"/>
    <property type="project" value="TreeGrafter"/>
</dbReference>